<dbReference type="Proteomes" id="UP000240505">
    <property type="component" value="Chromosome"/>
</dbReference>
<dbReference type="NCBIfam" id="TIGR02595">
    <property type="entry name" value="PEP_CTERM"/>
    <property type="match status" value="1"/>
</dbReference>
<proteinExistence type="predicted"/>
<reference evidence="3 4" key="1">
    <citation type="submission" date="2018-03" db="EMBL/GenBank/DDBJ databases">
        <title>Massilia armeniaca sp. nov., isolated from desert soil.</title>
        <authorList>
            <person name="Huang H."/>
            <person name="Ren M."/>
        </authorList>
    </citation>
    <scope>NUCLEOTIDE SEQUENCE [LARGE SCALE GENOMIC DNA]</scope>
    <source>
        <strain evidence="3 4">ZMN-3</strain>
    </source>
</reference>
<protein>
    <recommendedName>
        <fullName evidence="2">Ice-binding protein C-terminal domain-containing protein</fullName>
    </recommendedName>
</protein>
<dbReference type="EMBL" id="CP028324">
    <property type="protein sequence ID" value="AVR99220.1"/>
    <property type="molecule type" value="Genomic_DNA"/>
</dbReference>
<name>A0A2R4CIB6_9BURK</name>
<feature type="signal peptide" evidence="1">
    <location>
        <begin position="1"/>
        <end position="22"/>
    </location>
</feature>
<dbReference type="RefSeq" id="WP_107144542.1">
    <property type="nucleotide sequence ID" value="NZ_CP028324.1"/>
</dbReference>
<dbReference type="Pfam" id="PF07589">
    <property type="entry name" value="PEP-CTERM"/>
    <property type="match status" value="1"/>
</dbReference>
<sequence length="228" mass="23026">MMKKISAALALVTLVGAASAQAATIEFDASKALATTNWTDTLSFGKFDSRLGTLNSIKFVLDGSVSGSGRAESLDGSATNVTLSLASMLTLKRPDGSTLVVTNPVFAAGHDVSSFDGTIDFGGASGWSTGVVASSASNSFMTANAADFSLFSTAGGGMIDLDLQAAGNSTGTGAGNLITQFTTSAGANVKVVYDYTALPVPEPETYGMMLLGLGLIGAVARRRTARAA</sequence>
<dbReference type="InterPro" id="IPR013424">
    <property type="entry name" value="Ice-binding_C"/>
</dbReference>
<feature type="chain" id="PRO_5015353102" description="Ice-binding protein C-terminal domain-containing protein" evidence="1">
    <location>
        <begin position="23"/>
        <end position="228"/>
    </location>
</feature>
<accession>A0A2R4CIB6</accession>
<evidence type="ECO:0000256" key="1">
    <source>
        <dbReference type="SAM" id="SignalP"/>
    </source>
</evidence>
<evidence type="ECO:0000313" key="4">
    <source>
        <dbReference type="Proteomes" id="UP000240505"/>
    </source>
</evidence>
<dbReference type="OrthoDB" id="8708196at2"/>
<feature type="domain" description="Ice-binding protein C-terminal" evidence="2">
    <location>
        <begin position="199"/>
        <end position="223"/>
    </location>
</feature>
<evidence type="ECO:0000259" key="2">
    <source>
        <dbReference type="Pfam" id="PF07589"/>
    </source>
</evidence>
<evidence type="ECO:0000313" key="3">
    <source>
        <dbReference type="EMBL" id="AVR99220.1"/>
    </source>
</evidence>
<dbReference type="KEGG" id="masz:C9I28_15020"/>
<dbReference type="AlphaFoldDB" id="A0A2R4CIB6"/>
<dbReference type="NCBIfam" id="NF033208">
    <property type="entry name" value="choice_anch_E"/>
    <property type="match status" value="1"/>
</dbReference>
<gene>
    <name evidence="3" type="ORF">C9I28_15020</name>
</gene>
<keyword evidence="4" id="KW-1185">Reference proteome</keyword>
<organism evidence="3 4">
    <name type="scientific">Pseudoduganella armeniaca</name>
    <dbReference type="NCBI Taxonomy" id="2072590"/>
    <lineage>
        <taxon>Bacteria</taxon>
        <taxon>Pseudomonadati</taxon>
        <taxon>Pseudomonadota</taxon>
        <taxon>Betaproteobacteria</taxon>
        <taxon>Burkholderiales</taxon>
        <taxon>Oxalobacteraceae</taxon>
        <taxon>Telluria group</taxon>
        <taxon>Pseudoduganella</taxon>
    </lineage>
</organism>
<keyword evidence="1" id="KW-0732">Signal</keyword>